<dbReference type="GO" id="GO:0000272">
    <property type="term" value="P:polysaccharide catabolic process"/>
    <property type="evidence" value="ECO:0007669"/>
    <property type="project" value="InterPro"/>
</dbReference>
<dbReference type="AlphaFoldDB" id="A0AAN6VLG2"/>
<evidence type="ECO:0000256" key="1">
    <source>
        <dbReference type="ARBA" id="ARBA00005641"/>
    </source>
</evidence>
<accession>A0AAN6VLG2</accession>
<protein>
    <submittedName>
        <fullName evidence="7">Endoglucanase</fullName>
    </submittedName>
</protein>
<evidence type="ECO:0000313" key="7">
    <source>
        <dbReference type="EMBL" id="KAK4153402.1"/>
    </source>
</evidence>
<sequence length="430" mass="48023">MILLLLAALLAAALITYLYRSESLLQQPWTPDRASRLFAQQPLPPPLDDTFLSSPPSSSPDNNNTSSSSNYTLPLRTRGRDIVDAHGRRFRLASVNWYGASDEQFVPGGLDVRHRDEIASVVRRLGFNSVRLPYADELVLANPVVAPELVAANPDLVGLRALEVLEKVVEALTAQGVAVVVNNHITSATWCCGADPCDAGWANDHLPAVMCRVRQTEEQWIRHWEVVMGRFVGNPLVVGADLRNEVRGLWGTMPWERWAAAAERAGNRLLQMNPDWLIIVGGTESQNDLSGVARRPVVLDVPGRVVYSAHVYSWSGWGSLGGRYSKRTYASFVQSMRNNWAYLVEGNIAPVWVGEFGSPARPGQGDANYWKNLLRYLKAIDADFGYWAINPRKPKDHEKETYSLVEDDWTTPVLDYRMKDMTELIRAGRT</sequence>
<dbReference type="SUPFAM" id="SSF51445">
    <property type="entry name" value="(Trans)glycosidases"/>
    <property type="match status" value="1"/>
</dbReference>
<dbReference type="GO" id="GO:0004553">
    <property type="term" value="F:hydrolase activity, hydrolyzing O-glycosyl compounds"/>
    <property type="evidence" value="ECO:0007669"/>
    <property type="project" value="InterPro"/>
</dbReference>
<evidence type="ECO:0000313" key="8">
    <source>
        <dbReference type="Proteomes" id="UP001302745"/>
    </source>
</evidence>
<evidence type="ECO:0000256" key="2">
    <source>
        <dbReference type="ARBA" id="ARBA00022801"/>
    </source>
</evidence>
<evidence type="ECO:0000259" key="6">
    <source>
        <dbReference type="Pfam" id="PF00150"/>
    </source>
</evidence>
<dbReference type="PANTHER" id="PTHR31263">
    <property type="entry name" value="CELLULASE FAMILY PROTEIN (AFU_ORTHOLOGUE AFUA_5G14560)"/>
    <property type="match status" value="1"/>
</dbReference>
<reference evidence="7" key="2">
    <citation type="submission" date="2023-05" db="EMBL/GenBank/DDBJ databases">
        <authorList>
            <consortium name="Lawrence Berkeley National Laboratory"/>
            <person name="Steindorff A."/>
            <person name="Hensen N."/>
            <person name="Bonometti L."/>
            <person name="Westerberg I."/>
            <person name="Brannstrom I.O."/>
            <person name="Guillou S."/>
            <person name="Cros-Aarteil S."/>
            <person name="Calhoun S."/>
            <person name="Haridas S."/>
            <person name="Kuo A."/>
            <person name="Mondo S."/>
            <person name="Pangilinan J."/>
            <person name="Riley R."/>
            <person name="Labutti K."/>
            <person name="Andreopoulos B."/>
            <person name="Lipzen A."/>
            <person name="Chen C."/>
            <person name="Yanf M."/>
            <person name="Daum C."/>
            <person name="Ng V."/>
            <person name="Clum A."/>
            <person name="Ohm R."/>
            <person name="Martin F."/>
            <person name="Silar P."/>
            <person name="Natvig D."/>
            <person name="Lalanne C."/>
            <person name="Gautier V."/>
            <person name="Ament-Velasquez S.L."/>
            <person name="Kruys A."/>
            <person name="Hutchinson M.I."/>
            <person name="Powell A.J."/>
            <person name="Barry K."/>
            <person name="Miller A.N."/>
            <person name="Grigoriev I.V."/>
            <person name="Debuchy R."/>
            <person name="Gladieux P."/>
            <person name="Thoren M.H."/>
            <person name="Johannesson H."/>
        </authorList>
    </citation>
    <scope>NUCLEOTIDE SEQUENCE</scope>
    <source>
        <strain evidence="7">CBS 538.74</strain>
    </source>
</reference>
<dbReference type="Gene3D" id="3.20.20.80">
    <property type="entry name" value="Glycosidases"/>
    <property type="match status" value="1"/>
</dbReference>
<dbReference type="InterPro" id="IPR001547">
    <property type="entry name" value="Glyco_hydro_5"/>
</dbReference>
<evidence type="ECO:0000256" key="3">
    <source>
        <dbReference type="ARBA" id="ARBA00023295"/>
    </source>
</evidence>
<dbReference type="Pfam" id="PF00150">
    <property type="entry name" value="Cellulase"/>
    <property type="match status" value="1"/>
</dbReference>
<organism evidence="7 8">
    <name type="scientific">Chaetomidium leptoderma</name>
    <dbReference type="NCBI Taxonomy" id="669021"/>
    <lineage>
        <taxon>Eukaryota</taxon>
        <taxon>Fungi</taxon>
        <taxon>Dikarya</taxon>
        <taxon>Ascomycota</taxon>
        <taxon>Pezizomycotina</taxon>
        <taxon>Sordariomycetes</taxon>
        <taxon>Sordariomycetidae</taxon>
        <taxon>Sordariales</taxon>
        <taxon>Chaetomiaceae</taxon>
        <taxon>Chaetomidium</taxon>
    </lineage>
</organism>
<dbReference type="EMBL" id="MU856942">
    <property type="protein sequence ID" value="KAK4153402.1"/>
    <property type="molecule type" value="Genomic_DNA"/>
</dbReference>
<keyword evidence="8" id="KW-1185">Reference proteome</keyword>
<feature type="domain" description="Glycoside hydrolase family 5" evidence="6">
    <location>
        <begin position="114"/>
        <end position="391"/>
    </location>
</feature>
<dbReference type="InterPro" id="IPR017853">
    <property type="entry name" value="GH"/>
</dbReference>
<keyword evidence="2 4" id="KW-0378">Hydrolase</keyword>
<evidence type="ECO:0000256" key="4">
    <source>
        <dbReference type="RuleBase" id="RU361153"/>
    </source>
</evidence>
<gene>
    <name evidence="7" type="ORF">C8A00DRAFT_15386</name>
</gene>
<evidence type="ECO:0000256" key="5">
    <source>
        <dbReference type="SAM" id="MobiDB-lite"/>
    </source>
</evidence>
<reference evidence="7" key="1">
    <citation type="journal article" date="2023" name="Mol. Phylogenet. Evol.">
        <title>Genome-scale phylogeny and comparative genomics of the fungal order Sordariales.</title>
        <authorList>
            <person name="Hensen N."/>
            <person name="Bonometti L."/>
            <person name="Westerberg I."/>
            <person name="Brannstrom I.O."/>
            <person name="Guillou S."/>
            <person name="Cros-Aarteil S."/>
            <person name="Calhoun S."/>
            <person name="Haridas S."/>
            <person name="Kuo A."/>
            <person name="Mondo S."/>
            <person name="Pangilinan J."/>
            <person name="Riley R."/>
            <person name="LaButti K."/>
            <person name="Andreopoulos B."/>
            <person name="Lipzen A."/>
            <person name="Chen C."/>
            <person name="Yan M."/>
            <person name="Daum C."/>
            <person name="Ng V."/>
            <person name="Clum A."/>
            <person name="Steindorff A."/>
            <person name="Ohm R.A."/>
            <person name="Martin F."/>
            <person name="Silar P."/>
            <person name="Natvig D.O."/>
            <person name="Lalanne C."/>
            <person name="Gautier V."/>
            <person name="Ament-Velasquez S.L."/>
            <person name="Kruys A."/>
            <person name="Hutchinson M.I."/>
            <person name="Powell A.J."/>
            <person name="Barry K."/>
            <person name="Miller A.N."/>
            <person name="Grigoriev I.V."/>
            <person name="Debuchy R."/>
            <person name="Gladieux P."/>
            <person name="Hiltunen Thoren M."/>
            <person name="Johannesson H."/>
        </authorList>
    </citation>
    <scope>NUCLEOTIDE SEQUENCE</scope>
    <source>
        <strain evidence="7">CBS 538.74</strain>
    </source>
</reference>
<comment type="caution">
    <text evidence="7">The sequence shown here is derived from an EMBL/GenBank/DDBJ whole genome shotgun (WGS) entry which is preliminary data.</text>
</comment>
<name>A0AAN6VLG2_9PEZI</name>
<proteinExistence type="inferred from homology"/>
<dbReference type="PANTHER" id="PTHR31263:SF0">
    <property type="entry name" value="CELLULASE FAMILY PROTEIN (AFU_ORTHOLOGUE AFUA_5G14560)"/>
    <property type="match status" value="1"/>
</dbReference>
<comment type="similarity">
    <text evidence="1 4">Belongs to the glycosyl hydrolase 5 (cellulase A) family.</text>
</comment>
<keyword evidence="3 4" id="KW-0326">Glycosidase</keyword>
<feature type="region of interest" description="Disordered" evidence="5">
    <location>
        <begin position="48"/>
        <end position="73"/>
    </location>
</feature>
<dbReference type="Proteomes" id="UP001302745">
    <property type="component" value="Unassembled WGS sequence"/>
</dbReference>